<evidence type="ECO:0000256" key="5">
    <source>
        <dbReference type="ARBA" id="ARBA00022598"/>
    </source>
</evidence>
<evidence type="ECO:0000256" key="4">
    <source>
        <dbReference type="ARBA" id="ARBA00006432"/>
    </source>
</evidence>
<keyword evidence="8" id="KW-0067">ATP-binding</keyword>
<dbReference type="SUPFAM" id="SSF56801">
    <property type="entry name" value="Acetyl-CoA synthetase-like"/>
    <property type="match status" value="1"/>
</dbReference>
<keyword evidence="18" id="KW-1185">Reference proteome</keyword>
<feature type="domain" description="AMP-dependent synthetase/ligase" evidence="15">
    <location>
        <begin position="65"/>
        <end position="462"/>
    </location>
</feature>
<evidence type="ECO:0000256" key="6">
    <source>
        <dbReference type="ARBA" id="ARBA00022741"/>
    </source>
</evidence>
<sequence length="597" mass="65888">MINAARAVAPRRRPAKFARARCAWARHSQVKRPITMQPEFWNDKRPAGVPNDIDLAAYRSVVEVFERACKAHADRPAFSNMGVTLSYSDLERYSAAFAAWLQHHTDLQPGDRIAIQMPNLLQYPVAVFGALRAGLIVVNTNPLYTAREMRHQFQDSGARALVYLNTFGNHVQEVLADTVIEHLIEVQIGDMLPTLRGALVNAAVKHLKKMVPDYSLPQAVAFKNLLRDGARHSLKPTPLSLDDIAVLQYTGGTTGVAKGAMLTHGNLVANMQQVRANMQQLDAQGHPVIREGQEVMIAPLPLYHIYAFTVNCMCMMVTGNHNVLITNPRDINGFVKELQRWQFSAFLGLNTLFVALMAHPQFKKVDFSRLKGTNSGGTALVSAVAERWKSMTGCTVVEGYGLTETSPVVCANPHGEHSRLGTVGLPVPGTTLKVIDDEGNALPLGERGELCVKGPQVMKGYWQRPEATAEVLDEEGWLRTGDIAVIDQDGFVSIVDRKKDLIIVSGFNVYPNEIEDVVMAHPKVAACAAIGVADEKSGEAVKLFVVPSDPTLTQEELHAYCRENFTGYKMPRHYVFRDALPMTPVGKILRRELRESA</sequence>
<dbReference type="EC" id="6.2.1.3" evidence="12"/>
<dbReference type="GO" id="GO:0016020">
    <property type="term" value="C:membrane"/>
    <property type="evidence" value="ECO:0007669"/>
    <property type="project" value="UniProtKB-SubCell"/>
</dbReference>
<dbReference type="Pfam" id="PF13193">
    <property type="entry name" value="AMP-binding_C"/>
    <property type="match status" value="1"/>
</dbReference>
<dbReference type="Gene3D" id="3.40.50.12780">
    <property type="entry name" value="N-terminal domain of ligase-like"/>
    <property type="match status" value="1"/>
</dbReference>
<dbReference type="eggNOG" id="COG0318">
    <property type="taxonomic scope" value="Bacteria"/>
</dbReference>
<feature type="domain" description="AMP-binding enzyme C-terminal" evidence="16">
    <location>
        <begin position="513"/>
        <end position="587"/>
    </location>
</feature>
<dbReference type="CDD" id="cd05936">
    <property type="entry name" value="FC-FACS_FadD_like"/>
    <property type="match status" value="1"/>
</dbReference>
<comment type="cofactor">
    <cofactor evidence="1">
        <name>Mg(2+)</name>
        <dbReference type="ChEBI" id="CHEBI:18420"/>
    </cofactor>
</comment>
<dbReference type="InterPro" id="IPR042099">
    <property type="entry name" value="ANL_N_sf"/>
</dbReference>
<evidence type="ECO:0000256" key="10">
    <source>
        <dbReference type="ARBA" id="ARBA00023098"/>
    </source>
</evidence>
<dbReference type="PANTHER" id="PTHR43767:SF8">
    <property type="entry name" value="LONG-CHAIN-FATTY-ACID--COA LIGASE"/>
    <property type="match status" value="1"/>
</dbReference>
<name>A4VNQ6_STUS1</name>
<dbReference type="InterPro" id="IPR050237">
    <property type="entry name" value="ATP-dep_AMP-bd_enzyme"/>
</dbReference>
<proteinExistence type="inferred from homology"/>
<evidence type="ECO:0000259" key="15">
    <source>
        <dbReference type="Pfam" id="PF00501"/>
    </source>
</evidence>
<evidence type="ECO:0000313" key="18">
    <source>
        <dbReference type="Proteomes" id="UP000000233"/>
    </source>
</evidence>
<keyword evidence="7" id="KW-0276">Fatty acid metabolism</keyword>
<gene>
    <name evidence="17" type="ordered locus">PST_2961</name>
</gene>
<dbReference type="PANTHER" id="PTHR43767">
    <property type="entry name" value="LONG-CHAIN-FATTY-ACID--COA LIGASE"/>
    <property type="match status" value="1"/>
</dbReference>
<evidence type="ECO:0000256" key="3">
    <source>
        <dbReference type="ARBA" id="ARBA00005005"/>
    </source>
</evidence>
<dbReference type="FunFam" id="3.30.300.30:FF:000006">
    <property type="entry name" value="Long-chain-fatty-acid--CoA ligase FadD"/>
    <property type="match status" value="1"/>
</dbReference>
<comment type="similarity">
    <text evidence="4">Belongs to the ATP-dependent AMP-binding enzyme family.</text>
</comment>
<evidence type="ECO:0000256" key="11">
    <source>
        <dbReference type="ARBA" id="ARBA00023136"/>
    </source>
</evidence>
<evidence type="ECO:0000256" key="14">
    <source>
        <dbReference type="ARBA" id="ARBA00042773"/>
    </source>
</evidence>
<evidence type="ECO:0000256" key="8">
    <source>
        <dbReference type="ARBA" id="ARBA00022840"/>
    </source>
</evidence>
<dbReference type="InterPro" id="IPR045851">
    <property type="entry name" value="AMP-bd_C_sf"/>
</dbReference>
<dbReference type="KEGG" id="psa:PST_2961"/>
<dbReference type="InterPro" id="IPR000873">
    <property type="entry name" value="AMP-dep_synth/lig_dom"/>
</dbReference>
<protein>
    <recommendedName>
        <fullName evidence="13">Long-chain-fatty-acid--CoA ligase</fullName>
        <ecNumber evidence="12">6.2.1.3</ecNumber>
    </recommendedName>
    <alternativeName>
        <fullName evidence="14">Long-chain acyl-CoA synthetase</fullName>
    </alternativeName>
</protein>
<keyword evidence="6" id="KW-0547">Nucleotide-binding</keyword>
<dbReference type="Proteomes" id="UP000000233">
    <property type="component" value="Chromosome"/>
</dbReference>
<dbReference type="EMBL" id="CP000304">
    <property type="protein sequence ID" value="ABP80607.1"/>
    <property type="molecule type" value="Genomic_DNA"/>
</dbReference>
<evidence type="ECO:0000256" key="7">
    <source>
        <dbReference type="ARBA" id="ARBA00022832"/>
    </source>
</evidence>
<evidence type="ECO:0000256" key="2">
    <source>
        <dbReference type="ARBA" id="ARBA00004170"/>
    </source>
</evidence>
<dbReference type="AlphaFoldDB" id="A4VNQ6"/>
<evidence type="ECO:0000256" key="12">
    <source>
        <dbReference type="ARBA" id="ARBA00026121"/>
    </source>
</evidence>
<evidence type="ECO:0000313" key="17">
    <source>
        <dbReference type="EMBL" id="ABP80607.1"/>
    </source>
</evidence>
<keyword evidence="11" id="KW-0472">Membrane</keyword>
<dbReference type="Pfam" id="PF00501">
    <property type="entry name" value="AMP-binding"/>
    <property type="match status" value="1"/>
</dbReference>
<comment type="subcellular location">
    <subcellularLocation>
        <location evidence="2">Membrane</location>
        <topology evidence="2">Peripheral membrane protein</topology>
    </subcellularLocation>
</comment>
<keyword evidence="10" id="KW-0443">Lipid metabolism</keyword>
<dbReference type="InterPro" id="IPR020845">
    <property type="entry name" value="AMP-binding_CS"/>
</dbReference>
<dbReference type="GO" id="GO:0004467">
    <property type="term" value="F:long-chain fatty acid-CoA ligase activity"/>
    <property type="evidence" value="ECO:0007669"/>
    <property type="project" value="UniProtKB-EC"/>
</dbReference>
<evidence type="ECO:0000256" key="1">
    <source>
        <dbReference type="ARBA" id="ARBA00001946"/>
    </source>
</evidence>
<keyword evidence="9" id="KW-0460">Magnesium</keyword>
<organism evidence="17 18">
    <name type="scientific">Stutzerimonas stutzeri (strain A1501)</name>
    <name type="common">Pseudomonas stutzeri</name>
    <dbReference type="NCBI Taxonomy" id="379731"/>
    <lineage>
        <taxon>Bacteria</taxon>
        <taxon>Pseudomonadati</taxon>
        <taxon>Pseudomonadota</taxon>
        <taxon>Gammaproteobacteria</taxon>
        <taxon>Pseudomonadales</taxon>
        <taxon>Pseudomonadaceae</taxon>
        <taxon>Stutzerimonas</taxon>
    </lineage>
</organism>
<dbReference type="PROSITE" id="PS00455">
    <property type="entry name" value="AMP_BINDING"/>
    <property type="match status" value="1"/>
</dbReference>
<evidence type="ECO:0000259" key="16">
    <source>
        <dbReference type="Pfam" id="PF13193"/>
    </source>
</evidence>
<dbReference type="FunFam" id="3.40.50.12780:FF:000003">
    <property type="entry name" value="Long-chain-fatty-acid--CoA ligase FadD"/>
    <property type="match status" value="1"/>
</dbReference>
<accession>A4VNQ6</accession>
<dbReference type="GO" id="GO:0005524">
    <property type="term" value="F:ATP binding"/>
    <property type="evidence" value="ECO:0007669"/>
    <property type="project" value="UniProtKB-KW"/>
</dbReference>
<dbReference type="NCBIfam" id="NF009139">
    <property type="entry name" value="PRK12492.1"/>
    <property type="match status" value="1"/>
</dbReference>
<dbReference type="InterPro" id="IPR025110">
    <property type="entry name" value="AMP-bd_C"/>
</dbReference>
<comment type="pathway">
    <text evidence="3">Lipid metabolism; fatty acid beta-oxidation.</text>
</comment>
<evidence type="ECO:0000256" key="9">
    <source>
        <dbReference type="ARBA" id="ARBA00022842"/>
    </source>
</evidence>
<dbReference type="NCBIfam" id="NF004229">
    <property type="entry name" value="PRK05677.1"/>
    <property type="match status" value="1"/>
</dbReference>
<dbReference type="Gene3D" id="3.30.300.30">
    <property type="match status" value="1"/>
</dbReference>
<reference evidence="17 18" key="1">
    <citation type="journal article" date="2008" name="Proc. Natl. Acad. Sci. U.S.A.">
        <title>Nitrogen fixation island and rhizosphere competence traits in the genome of root-associated Pseudomonas stutzeri A1501.</title>
        <authorList>
            <person name="Yan Y."/>
            <person name="Yang J."/>
            <person name="Dou Y."/>
            <person name="Chen M."/>
            <person name="Ping S."/>
            <person name="Peng J."/>
            <person name="Lu W."/>
            <person name="Zhang W."/>
            <person name="Yao Z."/>
            <person name="Li H."/>
            <person name="Liu W."/>
            <person name="He S."/>
            <person name="Geng L."/>
            <person name="Zhang X."/>
            <person name="Yang F."/>
            <person name="Yu H."/>
            <person name="Zhan Y."/>
            <person name="Li D."/>
            <person name="Lin Z."/>
            <person name="Wang Y."/>
            <person name="Elmerich C."/>
            <person name="Lin M."/>
            <person name="Jin Q."/>
        </authorList>
    </citation>
    <scope>NUCLEOTIDE SEQUENCE [LARGE SCALE GENOMIC DNA]</scope>
    <source>
        <strain evidence="17 18">A1501</strain>
    </source>
</reference>
<dbReference type="HOGENOM" id="CLU_000022_59_7_6"/>
<keyword evidence="5 17" id="KW-0436">Ligase</keyword>
<evidence type="ECO:0000256" key="13">
    <source>
        <dbReference type="ARBA" id="ARBA00039545"/>
    </source>
</evidence>